<accession>A0ABT4PG49</accession>
<evidence type="ECO:0000313" key="2">
    <source>
        <dbReference type="EMBL" id="MCZ8372030.1"/>
    </source>
</evidence>
<comment type="caution">
    <text evidence="2">The sequence shown here is derived from an EMBL/GenBank/DDBJ whole genome shotgun (WGS) entry which is preliminary data.</text>
</comment>
<sequence>MKQIKAHIAVSLDGFIATPDYELDWIPQSVKSQIGKEIAAADTLLIGTNTYTYIFEHWGGWPYKGKRSFVVSSNDINVTPNCGVDFLTNKPLNQVYKLKQENDLLVIGSSKLLTSLIKTNLLDCLTVYTVPIILGEGVRFMCETLDSKWKLDKFCIMDDFLYSSFLRV</sequence>
<dbReference type="PANTHER" id="PTHR38011">
    <property type="entry name" value="DIHYDROFOLATE REDUCTASE FAMILY PROTEIN (AFU_ORTHOLOGUE AFUA_8G06820)"/>
    <property type="match status" value="1"/>
</dbReference>
<reference evidence="2" key="1">
    <citation type="submission" date="2022-12" db="EMBL/GenBank/DDBJ databases">
        <title>Phocaeicola acetigenes sp. nov., isolated feces from a healthy human.</title>
        <authorList>
            <person name="Do H."/>
            <person name="Ha Y.B."/>
            <person name="Kim J.-S."/>
            <person name="Suh M.K."/>
            <person name="Kim H.S."/>
            <person name="Lee J.-S."/>
        </authorList>
    </citation>
    <scope>NUCLEOTIDE SEQUENCE</scope>
    <source>
        <strain evidence="2">KGMB11183</strain>
    </source>
</reference>
<dbReference type="Gene3D" id="3.40.430.10">
    <property type="entry name" value="Dihydrofolate Reductase, subunit A"/>
    <property type="match status" value="1"/>
</dbReference>
<organism evidence="2 3">
    <name type="scientific">Phocaeicola acetigenes</name>
    <dbReference type="NCBI Taxonomy" id="3016083"/>
    <lineage>
        <taxon>Bacteria</taxon>
        <taxon>Pseudomonadati</taxon>
        <taxon>Bacteroidota</taxon>
        <taxon>Bacteroidia</taxon>
        <taxon>Bacteroidales</taxon>
        <taxon>Bacteroidaceae</taxon>
        <taxon>Phocaeicola</taxon>
    </lineage>
</organism>
<dbReference type="SUPFAM" id="SSF53597">
    <property type="entry name" value="Dihydrofolate reductase-like"/>
    <property type="match status" value="1"/>
</dbReference>
<proteinExistence type="predicted"/>
<protein>
    <submittedName>
        <fullName evidence="2">Dihydrofolate reductase family protein</fullName>
    </submittedName>
</protein>
<dbReference type="InterPro" id="IPR024072">
    <property type="entry name" value="DHFR-like_dom_sf"/>
</dbReference>
<evidence type="ECO:0000313" key="3">
    <source>
        <dbReference type="Proteomes" id="UP001141933"/>
    </source>
</evidence>
<dbReference type="InterPro" id="IPR002734">
    <property type="entry name" value="RibDG_C"/>
</dbReference>
<dbReference type="Pfam" id="PF01872">
    <property type="entry name" value="RibD_C"/>
    <property type="match status" value="1"/>
</dbReference>
<name>A0ABT4PG49_9BACT</name>
<keyword evidence="3" id="KW-1185">Reference proteome</keyword>
<feature type="domain" description="Bacterial bifunctional deaminase-reductase C-terminal" evidence="1">
    <location>
        <begin position="5"/>
        <end position="153"/>
    </location>
</feature>
<dbReference type="InterPro" id="IPR050765">
    <property type="entry name" value="Riboflavin_Biosynth_HTPR"/>
</dbReference>
<gene>
    <name evidence="2" type="ORF">O6P32_04815</name>
</gene>
<dbReference type="RefSeq" id="WP_269877117.1">
    <property type="nucleotide sequence ID" value="NZ_JAPZVM010000003.1"/>
</dbReference>
<dbReference type="PANTHER" id="PTHR38011:SF2">
    <property type="entry name" value="BIFUNCTIONAL DEAMINASE-REDUCTASE DOMAIN PROTEIN"/>
    <property type="match status" value="1"/>
</dbReference>
<dbReference type="Proteomes" id="UP001141933">
    <property type="component" value="Unassembled WGS sequence"/>
</dbReference>
<evidence type="ECO:0000259" key="1">
    <source>
        <dbReference type="Pfam" id="PF01872"/>
    </source>
</evidence>
<dbReference type="EMBL" id="JAPZVM010000003">
    <property type="protein sequence ID" value="MCZ8372030.1"/>
    <property type="molecule type" value="Genomic_DNA"/>
</dbReference>